<evidence type="ECO:0000259" key="6">
    <source>
        <dbReference type="Pfam" id="PF08620"/>
    </source>
</evidence>
<evidence type="ECO:0000256" key="4">
    <source>
        <dbReference type="ARBA" id="ARBA00023242"/>
    </source>
</evidence>
<comment type="subcellular location">
    <subcellularLocation>
        <location evidence="1">Nucleus</location>
    </subcellularLocation>
</comment>
<evidence type="ECO:0000313" key="9">
    <source>
        <dbReference type="EMBL" id="KAJ4461636.1"/>
    </source>
</evidence>
<reference evidence="9" key="1">
    <citation type="journal article" date="2022" name="bioRxiv">
        <title>Genomics of Preaxostyla Flagellates Illuminates Evolutionary Transitions and the Path Towards Mitochondrial Loss.</title>
        <authorList>
            <person name="Novak L.V.F."/>
            <person name="Treitli S.C."/>
            <person name="Pyrih J."/>
            <person name="Halakuc P."/>
            <person name="Pipaliya S.V."/>
            <person name="Vacek V."/>
            <person name="Brzon O."/>
            <person name="Soukal P."/>
            <person name="Eme L."/>
            <person name="Dacks J.B."/>
            <person name="Karnkowska A."/>
            <person name="Elias M."/>
            <person name="Hampl V."/>
        </authorList>
    </citation>
    <scope>NUCLEOTIDE SEQUENCE</scope>
    <source>
        <strain evidence="9">RCP-MX</strain>
    </source>
</reference>
<evidence type="ECO:0000256" key="5">
    <source>
        <dbReference type="SAM" id="MobiDB-lite"/>
    </source>
</evidence>
<keyword evidence="10" id="KW-1185">Reference proteome</keyword>
<feature type="compositionally biased region" description="Acidic residues" evidence="5">
    <location>
        <begin position="10"/>
        <end position="19"/>
    </location>
</feature>
<gene>
    <name evidence="9" type="ORF">PAPYR_1749</name>
</gene>
<evidence type="ECO:0000313" key="10">
    <source>
        <dbReference type="Proteomes" id="UP001141327"/>
    </source>
</evidence>
<feature type="domain" description="RPAP1/MINIYO-like TPR repeats" evidence="8">
    <location>
        <begin position="1117"/>
        <end position="1271"/>
    </location>
</feature>
<protein>
    <submittedName>
        <fullName evidence="9">RNA polymerase II-associated protein 1</fullName>
    </submittedName>
</protein>
<dbReference type="Pfam" id="PF08620">
    <property type="entry name" value="RPAP1_C"/>
    <property type="match status" value="1"/>
</dbReference>
<feature type="region of interest" description="Disordered" evidence="5">
    <location>
        <begin position="1"/>
        <end position="57"/>
    </location>
</feature>
<dbReference type="InterPro" id="IPR039913">
    <property type="entry name" value="RPAP1/Rba50"/>
</dbReference>
<feature type="compositionally biased region" description="Basic and acidic residues" evidence="5">
    <location>
        <begin position="681"/>
        <end position="693"/>
    </location>
</feature>
<feature type="domain" description="RPAP1 N-terminal" evidence="7">
    <location>
        <begin position="133"/>
        <end position="165"/>
    </location>
</feature>
<name>A0ABQ8UR95_9EUKA</name>
<evidence type="ECO:0000259" key="8">
    <source>
        <dbReference type="Pfam" id="PF25766"/>
    </source>
</evidence>
<evidence type="ECO:0000256" key="1">
    <source>
        <dbReference type="ARBA" id="ARBA00004123"/>
    </source>
</evidence>
<dbReference type="Pfam" id="PF25766">
    <property type="entry name" value="TPR_RPAP1"/>
    <property type="match status" value="1"/>
</dbReference>
<feature type="region of interest" description="Disordered" evidence="5">
    <location>
        <begin position="89"/>
        <end position="131"/>
    </location>
</feature>
<feature type="domain" description="RPAP1 C-terminal" evidence="6">
    <location>
        <begin position="251"/>
        <end position="316"/>
    </location>
</feature>
<feature type="compositionally biased region" description="Basic and acidic residues" evidence="5">
    <location>
        <begin position="42"/>
        <end position="57"/>
    </location>
</feature>
<dbReference type="InterPro" id="IPR057989">
    <property type="entry name" value="TPR_RPAP1/MINIYO-like"/>
</dbReference>
<evidence type="ECO:0000259" key="7">
    <source>
        <dbReference type="Pfam" id="PF08621"/>
    </source>
</evidence>
<sequence>MKNDGVHMEVEDEEDEDEMRDVVTLDGGFPTRPPKMQPTGEDTQRERRAQQEKDDPVALLEEADRHLTAILSGVTEHDDDLEVAVPIRTTPHGFPSAFRRDDPANPLRFRRGGPATSAAAGAPVPVPKDPTLNMSEEEIKQAQKEIESFFSPSAVAFLRERGKKKAAEAASGGAPAEPAAATAPAQEPKPLAPSGKPSALGKPPGTERGLQGQARQQTAGCWSPDKWEAEKVAWMQPGAKPSTRPDESLPQWRFGFDGEIIAATADLPTSLGLHHHGDDPDQAGYTIAELLHLSMSQAPGQRTLAINMIGAILVKARETPDRHGLLYRLLEQFDVAILLRVALDAPQATVIVAGCQALAALICPPQDEALFNCLEEHHWPASTEPSPMPILDPRNPHPPPKAPHPGEDEDEDTVAARIQEDLVEGLLQTDLLVRLRYLLEVERIPAAAPPIIRILLRIARHSLQAATSLVECPRLLGVLVHSFVAVSCPPSPKDLPYGACVPEVLAILRTLSLWSPRLSRLVALAAPIEPPQALPDSSALPALVRRDDHTATILLRFLLCPGALPVALALGPDDSPPDVAAERRRCQMVREAYGLAVVWARQGLLNVHVGDVVAELFGWVTDAASSMIDRLHALPSRATRADGPGEEPFALTCALVEGYMGVLEALTAGWMGAELLRDDNEGKSAAERARPSEEQEGDNQPPSVLAVAHLSSLVDVVTTALAQFAALWASSTSPAAVPAARESCGWVCVRLWHFVGAFFGRVATMAQADPLPRMQHAEQVAQLALAPWLCLLYSGSLVAASSAIQPFFPATHASRSLMNPPPAETQVPPVVRPTGLVDLGFTLAGQSYGPERAPGRLADPAGRAAFLALRAQWGLAGAVVWAFGSMAQANPTLWRSMEGCRAERGPEHPLVALADRLSALLGAHLPALAYHPLHSLPAPPANPISSAPAFETVWNPTHLAPAHRAACLGSLWRAGVDLLATGLRLTQAGLVPAGSPDLTRLHELALYLAAFAPPTQERLVAEWLAPQAIWSPLLFGPRLADPALAAPQQQAVKGDAVSELVAQQQASVSSLDSNLMLLRAGGPSFSLRPSASSPLPVPPQWLFDPVLYPRQAPAPQRDSELMGMLAMQEALARSGSQYLGQLSRGELLYRTVHSFLCTESLFLSGPGADLLQGLLSRYSAKPTPAIWIHPDLSTQLLRQYNAVSYGSALFGQVMTLYMRAHPFAIRIEFWTEMPPTMLRSLTAPPLGDIQGYLRPLPRSTALATAIINAIIHCTSPKFSPAINGSLYWMVVSYLAFALFDDYPPDWGIPLPPNPAEGPVPPMPICPQLRQQLFDRLAACLPVGRHSPPDPAEEGMALRYDLTWAELPRHLLSPGMRGLLGLGDRSEQPGQGVEEALCQRRLAFLEGCPDAKAAFERMRP</sequence>
<dbReference type="PANTHER" id="PTHR21483">
    <property type="entry name" value="RNA POLYMERASE II-ASSOCIATED PROTEIN 1"/>
    <property type="match status" value="1"/>
</dbReference>
<keyword evidence="4" id="KW-0539">Nucleus</keyword>
<evidence type="ECO:0000256" key="3">
    <source>
        <dbReference type="ARBA" id="ARBA00023163"/>
    </source>
</evidence>
<feature type="compositionally biased region" description="Low complexity" evidence="5">
    <location>
        <begin position="168"/>
        <end position="189"/>
    </location>
</feature>
<feature type="compositionally biased region" description="Low complexity" evidence="5">
    <location>
        <begin position="112"/>
        <end position="123"/>
    </location>
</feature>
<dbReference type="PANTHER" id="PTHR21483:SF18">
    <property type="entry name" value="RNA POLYMERASE II-ASSOCIATED PROTEIN 1"/>
    <property type="match status" value="1"/>
</dbReference>
<keyword evidence="3" id="KW-0804">Transcription</keyword>
<feature type="compositionally biased region" description="Pro residues" evidence="5">
    <location>
        <begin position="386"/>
        <end position="403"/>
    </location>
</feature>
<feature type="region of interest" description="Disordered" evidence="5">
    <location>
        <begin position="382"/>
        <end position="412"/>
    </location>
</feature>
<dbReference type="Proteomes" id="UP001141327">
    <property type="component" value="Unassembled WGS sequence"/>
</dbReference>
<dbReference type="EMBL" id="JAPMOS010000006">
    <property type="protein sequence ID" value="KAJ4461636.1"/>
    <property type="molecule type" value="Genomic_DNA"/>
</dbReference>
<feature type="region of interest" description="Disordered" evidence="5">
    <location>
        <begin position="166"/>
        <end position="222"/>
    </location>
</feature>
<dbReference type="Pfam" id="PF08621">
    <property type="entry name" value="RPAP1_N"/>
    <property type="match status" value="1"/>
</dbReference>
<evidence type="ECO:0000256" key="2">
    <source>
        <dbReference type="ARBA" id="ARBA00009953"/>
    </source>
</evidence>
<accession>A0ABQ8UR95</accession>
<organism evidence="9 10">
    <name type="scientific">Paratrimastix pyriformis</name>
    <dbReference type="NCBI Taxonomy" id="342808"/>
    <lineage>
        <taxon>Eukaryota</taxon>
        <taxon>Metamonada</taxon>
        <taxon>Preaxostyla</taxon>
        <taxon>Paratrimastigidae</taxon>
        <taxon>Paratrimastix</taxon>
    </lineage>
</organism>
<comment type="similarity">
    <text evidence="2">Belongs to the RPAP1 family.</text>
</comment>
<proteinExistence type="inferred from homology"/>
<comment type="caution">
    <text evidence="9">The sequence shown here is derived from an EMBL/GenBank/DDBJ whole genome shotgun (WGS) entry which is preliminary data.</text>
</comment>
<dbReference type="InterPro" id="IPR013929">
    <property type="entry name" value="RPAP1_C"/>
</dbReference>
<dbReference type="InterPro" id="IPR013930">
    <property type="entry name" value="RPAP1_N"/>
</dbReference>
<feature type="region of interest" description="Disordered" evidence="5">
    <location>
        <begin position="681"/>
        <end position="701"/>
    </location>
</feature>